<dbReference type="InterPro" id="IPR029069">
    <property type="entry name" value="HotDog_dom_sf"/>
</dbReference>
<organism evidence="1 2">
    <name type="scientific">Paractinoplanes globisporus</name>
    <dbReference type="NCBI Taxonomy" id="113565"/>
    <lineage>
        <taxon>Bacteria</taxon>
        <taxon>Bacillati</taxon>
        <taxon>Actinomycetota</taxon>
        <taxon>Actinomycetes</taxon>
        <taxon>Micromonosporales</taxon>
        <taxon>Micromonosporaceae</taxon>
        <taxon>Paractinoplanes</taxon>
    </lineage>
</organism>
<gene>
    <name evidence="1" type="ORF">ACFY35_02640</name>
</gene>
<dbReference type="Proteomes" id="UP001602245">
    <property type="component" value="Unassembled WGS sequence"/>
</dbReference>
<dbReference type="RefSeq" id="WP_020511355.1">
    <property type="nucleotide sequence ID" value="NZ_JBIAZU010000001.1"/>
</dbReference>
<dbReference type="Pfam" id="PF14539">
    <property type="entry name" value="DUF4442"/>
    <property type="match status" value="1"/>
</dbReference>
<reference evidence="1 2" key="1">
    <citation type="submission" date="2024-10" db="EMBL/GenBank/DDBJ databases">
        <title>The Natural Products Discovery Center: Release of the First 8490 Sequenced Strains for Exploring Actinobacteria Biosynthetic Diversity.</title>
        <authorList>
            <person name="Kalkreuter E."/>
            <person name="Kautsar S.A."/>
            <person name="Yang D."/>
            <person name="Bader C.D."/>
            <person name="Teijaro C.N."/>
            <person name="Fluegel L."/>
            <person name="Davis C.M."/>
            <person name="Simpson J.R."/>
            <person name="Lauterbach L."/>
            <person name="Steele A.D."/>
            <person name="Gui C."/>
            <person name="Meng S."/>
            <person name="Li G."/>
            <person name="Viehrig K."/>
            <person name="Ye F."/>
            <person name="Su P."/>
            <person name="Kiefer A.F."/>
            <person name="Nichols A."/>
            <person name="Cepeda A.J."/>
            <person name="Yan W."/>
            <person name="Fan B."/>
            <person name="Jiang Y."/>
            <person name="Adhikari A."/>
            <person name="Zheng C.-J."/>
            <person name="Schuster L."/>
            <person name="Cowan T.M."/>
            <person name="Smanski M.J."/>
            <person name="Chevrette M.G."/>
            <person name="De Carvalho L.P.S."/>
            <person name="Shen B."/>
        </authorList>
    </citation>
    <scope>NUCLEOTIDE SEQUENCE [LARGE SCALE GENOMIC DNA]</scope>
    <source>
        <strain evidence="1 2">NPDC000087</strain>
    </source>
</reference>
<dbReference type="InterPro" id="IPR027961">
    <property type="entry name" value="DUF4442"/>
</dbReference>
<keyword evidence="1" id="KW-0378">Hydrolase</keyword>
<dbReference type="GO" id="GO:0016787">
    <property type="term" value="F:hydrolase activity"/>
    <property type="evidence" value="ECO:0007669"/>
    <property type="project" value="UniProtKB-KW"/>
</dbReference>
<name>A0ABW6W5R3_9ACTN</name>
<dbReference type="SUPFAM" id="SSF54637">
    <property type="entry name" value="Thioesterase/thiol ester dehydrase-isomerase"/>
    <property type="match status" value="1"/>
</dbReference>
<dbReference type="EMBL" id="JBIAZU010000001">
    <property type="protein sequence ID" value="MFF5288306.1"/>
    <property type="molecule type" value="Genomic_DNA"/>
</dbReference>
<evidence type="ECO:0000313" key="2">
    <source>
        <dbReference type="Proteomes" id="UP001602245"/>
    </source>
</evidence>
<comment type="caution">
    <text evidence="1">The sequence shown here is derived from an EMBL/GenBank/DDBJ whole genome shotgun (WGS) entry which is preliminary data.</text>
</comment>
<keyword evidence="2" id="KW-1185">Reference proteome</keyword>
<dbReference type="Gene3D" id="3.10.129.10">
    <property type="entry name" value="Hotdog Thioesterase"/>
    <property type="match status" value="1"/>
</dbReference>
<protein>
    <submittedName>
        <fullName evidence="1">PaaI family thioesterase</fullName>
        <ecNumber evidence="1">3.1.2.-</ecNumber>
    </submittedName>
</protein>
<proteinExistence type="predicted"/>
<dbReference type="EC" id="3.1.2.-" evidence="1"/>
<evidence type="ECO:0000313" key="1">
    <source>
        <dbReference type="EMBL" id="MFF5288306.1"/>
    </source>
</evidence>
<sequence length="151" mass="15564">MNGTDVARDLLTPIPAHATTGLSVVSAKNGVGVVAMDAPPALANVIGSLHSSGLITLIDAAGLAAIIAAGPDRMTGVIPLGSAATLRFLAPARGRLTATCDLDTHARDQLAALFAQATPTIKIKTTAFVRDEHRTLVCEGTFDWSIRRATP</sequence>
<accession>A0ABW6W5R3</accession>